<organism evidence="1 2">
    <name type="scientific">Thermobaculum terrenum (strain ATCC BAA-798 / CCMEE 7001 / YNP1)</name>
    <dbReference type="NCBI Taxonomy" id="525904"/>
    <lineage>
        <taxon>Bacteria</taxon>
        <taxon>Bacillati</taxon>
        <taxon>Chloroflexota</taxon>
        <taxon>Chloroflexia</taxon>
        <taxon>Candidatus Thermobaculales</taxon>
        <taxon>Candidatus Thermobaculaceae</taxon>
        <taxon>Thermobaculum</taxon>
    </lineage>
</organism>
<gene>
    <name evidence="1" type="ordered locus">Tter_2816</name>
</gene>
<dbReference type="STRING" id="525904.Tter_2816"/>
<dbReference type="InterPro" id="IPR027417">
    <property type="entry name" value="P-loop_NTPase"/>
</dbReference>
<proteinExistence type="predicted"/>
<dbReference type="OrthoDB" id="4544211at2"/>
<dbReference type="RefSeq" id="WP_012876731.1">
    <property type="nucleotide sequence ID" value="NC_013526.1"/>
</dbReference>
<dbReference type="AlphaFoldDB" id="D1CIY0"/>
<accession>D1CIY0</accession>
<dbReference type="Gene3D" id="3.40.50.300">
    <property type="entry name" value="P-loop containing nucleotide triphosphate hydrolases"/>
    <property type="match status" value="1"/>
</dbReference>
<reference evidence="2" key="1">
    <citation type="journal article" date="2010" name="Stand. Genomic Sci.">
        <title>Complete genome sequence of 'Thermobaculum terrenum' type strain (YNP1).</title>
        <authorList>
            <person name="Kiss H."/>
            <person name="Cleland D."/>
            <person name="Lapidus A."/>
            <person name="Lucas S."/>
            <person name="Glavina Del Rio T."/>
            <person name="Nolan M."/>
            <person name="Tice H."/>
            <person name="Han C."/>
            <person name="Goodwin L."/>
            <person name="Pitluck S."/>
            <person name="Liolios K."/>
            <person name="Ivanova N."/>
            <person name="Mavromatis K."/>
            <person name="Ovchinnikova G."/>
            <person name="Pati A."/>
            <person name="Chen A."/>
            <person name="Palaniappan K."/>
            <person name="Land M."/>
            <person name="Hauser L."/>
            <person name="Chang Y."/>
            <person name="Jeffries C."/>
            <person name="Lu M."/>
            <person name="Brettin T."/>
            <person name="Detter J."/>
            <person name="Goker M."/>
            <person name="Tindall B."/>
            <person name="Beck B."/>
            <person name="McDermott T."/>
            <person name="Woyke T."/>
            <person name="Bristow J."/>
            <person name="Eisen J."/>
            <person name="Markowitz V."/>
            <person name="Hugenholtz P."/>
            <person name="Kyrpides N."/>
            <person name="Klenk H."/>
            <person name="Cheng J."/>
        </authorList>
    </citation>
    <scope>NUCLEOTIDE SEQUENCE [LARGE SCALE GENOMIC DNA]</scope>
    <source>
        <strain evidence="2">ATCC BAA-798 / YNP1</strain>
    </source>
</reference>
<dbReference type="Proteomes" id="UP000000323">
    <property type="component" value="Chromosome 2"/>
</dbReference>
<sequence length="292" mass="31501">MTSHASQVSCRPSTIELEYDACGFHARIAGPWELLSPLRGILPVRATRQLSGTLPHASYEIGCADGDGLCLIFRDGALLQRLELEDLSAFMEWQVVNDAVEHVGRWKLLLHAGALARGDMGLLLPAPSGGGKSTLTVALLEEGFRLCSDELAVVDPCTLELAAFPRNPCIKTGSWDLLRSRVPWAEGAAVTTQLWGRTLRYLDVPEPLWASTPVVVRHVVVPRYVPMASPSLESASKSEVLSLLLSQSFSARALGAIGVAAAARLLEGTECYTLRYSDLRDAVALIRIIGGC</sequence>
<dbReference type="EMBL" id="CP001826">
    <property type="protein sequence ID" value="ACZ43700.1"/>
    <property type="molecule type" value="Genomic_DNA"/>
</dbReference>
<keyword evidence="1" id="KW-0808">Transferase</keyword>
<name>D1CIY0_THET1</name>
<evidence type="ECO:0000313" key="2">
    <source>
        <dbReference type="Proteomes" id="UP000000323"/>
    </source>
</evidence>
<evidence type="ECO:0000313" key="1">
    <source>
        <dbReference type="EMBL" id="ACZ43700.1"/>
    </source>
</evidence>
<dbReference type="KEGG" id="ttr:Tter_2816"/>
<dbReference type="HOGENOM" id="CLU_952952_0_0_0"/>
<dbReference type="eggNOG" id="COG1618">
    <property type="taxonomic scope" value="Bacteria"/>
</dbReference>
<keyword evidence="2" id="KW-1185">Reference proteome</keyword>
<protein>
    <submittedName>
        <fullName evidence="1">HPr kinase</fullName>
    </submittedName>
</protein>
<dbReference type="SUPFAM" id="SSF53795">
    <property type="entry name" value="PEP carboxykinase-like"/>
    <property type="match status" value="1"/>
</dbReference>
<keyword evidence="1" id="KW-0418">Kinase</keyword>
<dbReference type="GO" id="GO:0016301">
    <property type="term" value="F:kinase activity"/>
    <property type="evidence" value="ECO:0007669"/>
    <property type="project" value="UniProtKB-KW"/>
</dbReference>